<dbReference type="InterPro" id="IPR025948">
    <property type="entry name" value="HTH-like_dom"/>
</dbReference>
<dbReference type="Proteomes" id="UP000013941">
    <property type="component" value="Chromosome"/>
</dbReference>
<keyword evidence="3" id="KW-1185">Reference proteome</keyword>
<proteinExistence type="predicted"/>
<evidence type="ECO:0000313" key="3">
    <source>
        <dbReference type="Proteomes" id="UP000013941"/>
    </source>
</evidence>
<name>R4S0A0_PHYAS</name>
<sequence>MVQKFKQTLNLTTILKTIKINRSTYYYWVKIQLKNNHKMEIRNIQQKRIKEICKSHRYHYGHRKIAVLYRQIYKEDITTSKIYQIMKENGICCRLKTKK</sequence>
<accession>R4S0A0</accession>
<protein>
    <submittedName>
        <fullName evidence="2">Putative transposase tra5 for insertion sequence element IS150</fullName>
    </submittedName>
</protein>
<reference evidence="2 3" key="1">
    <citation type="journal article" date="2013" name="BMC Genomics">
        <title>Comparison of the complete genome sequence of two closely related isolates of 'Candidatus Phytoplasma australiense' reveals genome plasticity.</title>
        <authorList>
            <person name="Andersen M.T."/>
            <person name="Liefting L.W."/>
            <person name="Havukkala I."/>
            <person name="Beever R.E."/>
        </authorList>
    </citation>
    <scope>NUCLEOTIDE SEQUENCE [LARGE SCALE GENOMIC DNA]</scope>
    <source>
        <strain evidence="2 3">NZSb11</strain>
    </source>
</reference>
<feature type="domain" description="HTH-like" evidence="1">
    <location>
        <begin position="43"/>
        <end position="99"/>
    </location>
</feature>
<dbReference type="Pfam" id="PF13276">
    <property type="entry name" value="HTH_21"/>
    <property type="match status" value="1"/>
</dbReference>
<dbReference type="OrthoDB" id="386028at2"/>
<evidence type="ECO:0000313" key="2">
    <source>
        <dbReference type="EMBL" id="AGL90183.1"/>
    </source>
</evidence>
<dbReference type="EMBL" id="CP002548">
    <property type="protein sequence ID" value="AGL90183.1"/>
    <property type="molecule type" value="Genomic_DNA"/>
</dbReference>
<dbReference type="RefSeq" id="WP_015637801.1">
    <property type="nucleotide sequence ID" value="NC_021236.1"/>
</dbReference>
<dbReference type="PATRIC" id="fig|980422.3.peg.244"/>
<dbReference type="AlphaFoldDB" id="R4S0A0"/>
<organism evidence="2 3">
    <name type="scientific">Strawberry lethal yellows phytoplasma (CPA) str. NZSb11</name>
    <dbReference type="NCBI Taxonomy" id="980422"/>
    <lineage>
        <taxon>Bacteria</taxon>
        <taxon>Bacillati</taxon>
        <taxon>Mycoplasmatota</taxon>
        <taxon>Mollicutes</taxon>
        <taxon>Acholeplasmatales</taxon>
        <taxon>Acholeplasmataceae</taxon>
        <taxon>Candidatus Phytoplasma</taxon>
        <taxon>16SrXII (Stolbur group)</taxon>
    </lineage>
</organism>
<dbReference type="KEGG" id="nzs:SLY_0261"/>
<gene>
    <name evidence="2" type="primary">tra5</name>
    <name evidence="2" type="ORF">SLY_0261</name>
</gene>
<dbReference type="HOGENOM" id="CLU_181595_0_0_14"/>
<evidence type="ECO:0000259" key="1">
    <source>
        <dbReference type="Pfam" id="PF13276"/>
    </source>
</evidence>